<keyword evidence="6" id="KW-0804">Transcription</keyword>
<evidence type="ECO:0000256" key="2">
    <source>
        <dbReference type="ARBA" id="ARBA00022553"/>
    </source>
</evidence>
<dbReference type="GO" id="GO:0000976">
    <property type="term" value="F:transcription cis-regulatory region binding"/>
    <property type="evidence" value="ECO:0007669"/>
    <property type="project" value="TreeGrafter"/>
</dbReference>
<dbReference type="PROSITE" id="PS51755">
    <property type="entry name" value="OMPR_PHOB"/>
    <property type="match status" value="1"/>
</dbReference>
<evidence type="ECO:0000259" key="10">
    <source>
        <dbReference type="PROSITE" id="PS50110"/>
    </source>
</evidence>
<name>E6U3X5_ETHHY</name>
<dbReference type="RefSeq" id="WP_013486003.1">
    <property type="nucleotide sequence ID" value="NC_014828.1"/>
</dbReference>
<sequence>MKHLVYIADDEIHIRNLIEMFFQSGGYDTATFDSGDALLQAFEQRPAELVVLDVMMPGTDGLAVCTRLRQISDTFIIIVSARDSEFDRITGLTLGSDDYLTKPFSPMELVARANALFRRRESANLQADADTLSYAGLLLRLNAREATLNGVPLDLTPTEYDLMVYMARNREKAISRTELLRHVWRYGSGTEVDTRATDDTVKRLRKKLVKAGASFSIDSVWGFGFKLTQKGPHDEDPPT</sequence>
<keyword evidence="13" id="KW-1185">Reference proteome</keyword>
<dbReference type="SUPFAM" id="SSF46894">
    <property type="entry name" value="C-terminal effector domain of the bipartite response regulators"/>
    <property type="match status" value="1"/>
</dbReference>
<dbReference type="KEGG" id="eha:Ethha_2138"/>
<evidence type="ECO:0000313" key="13">
    <source>
        <dbReference type="Proteomes" id="UP000001551"/>
    </source>
</evidence>
<evidence type="ECO:0000256" key="7">
    <source>
        <dbReference type="ARBA" id="ARBA00024867"/>
    </source>
</evidence>
<evidence type="ECO:0000259" key="11">
    <source>
        <dbReference type="PROSITE" id="PS51755"/>
    </source>
</evidence>
<dbReference type="EMBL" id="CP002400">
    <property type="protein sequence ID" value="ADU27655.1"/>
    <property type="molecule type" value="Genomic_DNA"/>
</dbReference>
<dbReference type="InterPro" id="IPR001789">
    <property type="entry name" value="Sig_transdc_resp-reg_receiver"/>
</dbReference>
<proteinExistence type="predicted"/>
<dbReference type="InterPro" id="IPR001867">
    <property type="entry name" value="OmpR/PhoB-type_DNA-bd"/>
</dbReference>
<dbReference type="InterPro" id="IPR016032">
    <property type="entry name" value="Sig_transdc_resp-reg_C-effctor"/>
</dbReference>
<evidence type="ECO:0000256" key="4">
    <source>
        <dbReference type="ARBA" id="ARBA00023015"/>
    </source>
</evidence>
<dbReference type="GO" id="GO:0000156">
    <property type="term" value="F:phosphorelay response regulator activity"/>
    <property type="evidence" value="ECO:0007669"/>
    <property type="project" value="TreeGrafter"/>
</dbReference>
<dbReference type="Pfam" id="PF00072">
    <property type="entry name" value="Response_reg"/>
    <property type="match status" value="1"/>
</dbReference>
<dbReference type="InterPro" id="IPR039420">
    <property type="entry name" value="WalR-like"/>
</dbReference>
<evidence type="ECO:0000256" key="8">
    <source>
        <dbReference type="PROSITE-ProRule" id="PRU00169"/>
    </source>
</evidence>
<keyword evidence="4" id="KW-0805">Transcription regulation</keyword>
<dbReference type="GO" id="GO:0006355">
    <property type="term" value="P:regulation of DNA-templated transcription"/>
    <property type="evidence" value="ECO:0007669"/>
    <property type="project" value="InterPro"/>
</dbReference>
<comment type="function">
    <text evidence="7">May play the central regulatory role in sporulation. It may be an element of the effector pathway responsible for the activation of sporulation genes in response to nutritional stress. Spo0A may act in concert with spo0H (a sigma factor) to control the expression of some genes that are critical to the sporulation process.</text>
</comment>
<dbReference type="eggNOG" id="COG0745">
    <property type="taxonomic scope" value="Bacteria"/>
</dbReference>
<dbReference type="Pfam" id="PF00486">
    <property type="entry name" value="Trans_reg_C"/>
    <property type="match status" value="1"/>
</dbReference>
<dbReference type="SMART" id="SM00448">
    <property type="entry name" value="REC"/>
    <property type="match status" value="1"/>
</dbReference>
<dbReference type="Gene3D" id="1.10.10.10">
    <property type="entry name" value="Winged helix-like DNA-binding domain superfamily/Winged helix DNA-binding domain"/>
    <property type="match status" value="1"/>
</dbReference>
<gene>
    <name evidence="12" type="ordered locus">Ethha_2138</name>
</gene>
<dbReference type="Gene3D" id="3.40.50.2300">
    <property type="match status" value="1"/>
</dbReference>
<feature type="domain" description="OmpR/PhoB-type" evidence="11">
    <location>
        <begin position="129"/>
        <end position="229"/>
    </location>
</feature>
<feature type="modified residue" description="4-aspartylphosphate" evidence="8">
    <location>
        <position position="53"/>
    </location>
</feature>
<keyword evidence="2 8" id="KW-0597">Phosphoprotein</keyword>
<organism evidence="12 13">
    <name type="scientific">Ethanoligenens harbinense (strain DSM 18485 / JCM 12961 / CGMCC 1.5033 / YUAN-3)</name>
    <dbReference type="NCBI Taxonomy" id="663278"/>
    <lineage>
        <taxon>Bacteria</taxon>
        <taxon>Bacillati</taxon>
        <taxon>Bacillota</taxon>
        <taxon>Clostridia</taxon>
        <taxon>Eubacteriales</taxon>
        <taxon>Oscillospiraceae</taxon>
        <taxon>Ethanoligenens</taxon>
    </lineage>
</organism>
<dbReference type="Proteomes" id="UP000001551">
    <property type="component" value="Chromosome"/>
</dbReference>
<dbReference type="SUPFAM" id="SSF52172">
    <property type="entry name" value="CheY-like"/>
    <property type="match status" value="1"/>
</dbReference>
<dbReference type="AlphaFoldDB" id="E6U3X5"/>
<accession>E6U3X5</accession>
<evidence type="ECO:0000256" key="6">
    <source>
        <dbReference type="ARBA" id="ARBA00023163"/>
    </source>
</evidence>
<dbReference type="GO" id="GO:0005829">
    <property type="term" value="C:cytosol"/>
    <property type="evidence" value="ECO:0007669"/>
    <property type="project" value="TreeGrafter"/>
</dbReference>
<dbReference type="STRING" id="663278.Ethha_2138"/>
<feature type="DNA-binding region" description="OmpR/PhoB-type" evidence="9">
    <location>
        <begin position="129"/>
        <end position="229"/>
    </location>
</feature>
<dbReference type="Gene3D" id="6.10.250.690">
    <property type="match status" value="1"/>
</dbReference>
<dbReference type="GO" id="GO:0032993">
    <property type="term" value="C:protein-DNA complex"/>
    <property type="evidence" value="ECO:0007669"/>
    <property type="project" value="TreeGrafter"/>
</dbReference>
<dbReference type="InterPro" id="IPR036388">
    <property type="entry name" value="WH-like_DNA-bd_sf"/>
</dbReference>
<evidence type="ECO:0000256" key="9">
    <source>
        <dbReference type="PROSITE-ProRule" id="PRU01091"/>
    </source>
</evidence>
<feature type="domain" description="Response regulatory" evidence="10">
    <location>
        <begin position="4"/>
        <end position="117"/>
    </location>
</feature>
<dbReference type="PANTHER" id="PTHR48111">
    <property type="entry name" value="REGULATOR OF RPOS"/>
    <property type="match status" value="1"/>
</dbReference>
<dbReference type="SMART" id="SM00862">
    <property type="entry name" value="Trans_reg_C"/>
    <property type="match status" value="1"/>
</dbReference>
<dbReference type="InterPro" id="IPR011006">
    <property type="entry name" value="CheY-like_superfamily"/>
</dbReference>
<evidence type="ECO:0000256" key="1">
    <source>
        <dbReference type="ARBA" id="ARBA00018672"/>
    </source>
</evidence>
<evidence type="ECO:0000256" key="3">
    <source>
        <dbReference type="ARBA" id="ARBA00023012"/>
    </source>
</evidence>
<protein>
    <recommendedName>
        <fullName evidence="1">Stage 0 sporulation protein A homolog</fullName>
    </recommendedName>
</protein>
<evidence type="ECO:0000256" key="5">
    <source>
        <dbReference type="ARBA" id="ARBA00023125"/>
    </source>
</evidence>
<keyword evidence="5 9" id="KW-0238">DNA-binding</keyword>
<reference evidence="12 13" key="1">
    <citation type="submission" date="2010-12" db="EMBL/GenBank/DDBJ databases">
        <title>Complete sequence of Ethanoligenens harbinense YUAN-3.</title>
        <authorList>
            <person name="Lucas S."/>
            <person name="Copeland A."/>
            <person name="Lapidus A."/>
            <person name="Cheng J.-F."/>
            <person name="Bruce D."/>
            <person name="Goodwin L."/>
            <person name="Pitluck S."/>
            <person name="Chertkov O."/>
            <person name="Misra M."/>
            <person name="Detter J.C."/>
            <person name="Han C."/>
            <person name="Tapia R."/>
            <person name="Land M."/>
            <person name="Hauser L."/>
            <person name="Jeffries C."/>
            <person name="Kyrpides N."/>
            <person name="Ivanova N."/>
            <person name="Mikhailova N."/>
            <person name="Wang A."/>
            <person name="Mouttaki H."/>
            <person name="He Z."/>
            <person name="Zhou J."/>
            <person name="Hemme C.L."/>
            <person name="Woyke T."/>
        </authorList>
    </citation>
    <scope>NUCLEOTIDE SEQUENCE [LARGE SCALE GENOMIC DNA]</scope>
    <source>
        <strain evidence="13">DSM 18485 / JCM 12961 / CGMCC 1.5033 / YUAN-3</strain>
    </source>
</reference>
<dbReference type="PROSITE" id="PS50110">
    <property type="entry name" value="RESPONSE_REGULATORY"/>
    <property type="match status" value="1"/>
</dbReference>
<dbReference type="PANTHER" id="PTHR48111:SF1">
    <property type="entry name" value="TWO-COMPONENT RESPONSE REGULATOR ORR33"/>
    <property type="match status" value="1"/>
</dbReference>
<dbReference type="HOGENOM" id="CLU_000445_30_4_9"/>
<keyword evidence="3" id="KW-0902">Two-component regulatory system</keyword>
<evidence type="ECO:0000313" key="12">
    <source>
        <dbReference type="EMBL" id="ADU27655.1"/>
    </source>
</evidence>
<dbReference type="CDD" id="cd00383">
    <property type="entry name" value="trans_reg_C"/>
    <property type="match status" value="1"/>
</dbReference>